<dbReference type="EMBL" id="CADEAL010001635">
    <property type="protein sequence ID" value="CAB1434151.1"/>
    <property type="molecule type" value="Genomic_DNA"/>
</dbReference>
<keyword evidence="2" id="KW-1185">Reference proteome</keyword>
<organism evidence="1 2">
    <name type="scientific">Pleuronectes platessa</name>
    <name type="common">European plaice</name>
    <dbReference type="NCBI Taxonomy" id="8262"/>
    <lineage>
        <taxon>Eukaryota</taxon>
        <taxon>Metazoa</taxon>
        <taxon>Chordata</taxon>
        <taxon>Craniata</taxon>
        <taxon>Vertebrata</taxon>
        <taxon>Euteleostomi</taxon>
        <taxon>Actinopterygii</taxon>
        <taxon>Neopterygii</taxon>
        <taxon>Teleostei</taxon>
        <taxon>Neoteleostei</taxon>
        <taxon>Acanthomorphata</taxon>
        <taxon>Carangaria</taxon>
        <taxon>Pleuronectiformes</taxon>
        <taxon>Pleuronectoidei</taxon>
        <taxon>Pleuronectidae</taxon>
        <taxon>Pleuronectes</taxon>
    </lineage>
</organism>
<dbReference type="Proteomes" id="UP001153269">
    <property type="component" value="Unassembled WGS sequence"/>
</dbReference>
<dbReference type="AlphaFoldDB" id="A0A9N7UPL0"/>
<accession>A0A9N7UPL0</accession>
<reference evidence="1" key="1">
    <citation type="submission" date="2020-03" db="EMBL/GenBank/DDBJ databases">
        <authorList>
            <person name="Weist P."/>
        </authorList>
    </citation>
    <scope>NUCLEOTIDE SEQUENCE</scope>
</reference>
<proteinExistence type="predicted"/>
<sequence>MSFVEDGLRDAFFVCGSRQIRQSETAGNQEAVKPFVDLAADLQIRPFLYKPCGLSLVVLANVRLCPGCFDFAADEWQPRPHLTPPAPPIPASADVSILQQIGACGF</sequence>
<comment type="caution">
    <text evidence="1">The sequence shown here is derived from an EMBL/GenBank/DDBJ whole genome shotgun (WGS) entry which is preliminary data.</text>
</comment>
<evidence type="ECO:0000313" key="1">
    <source>
        <dbReference type="EMBL" id="CAB1434151.1"/>
    </source>
</evidence>
<gene>
    <name evidence="1" type="ORF">PLEPLA_LOCUS22221</name>
</gene>
<name>A0A9N7UPL0_PLEPL</name>
<evidence type="ECO:0000313" key="2">
    <source>
        <dbReference type="Proteomes" id="UP001153269"/>
    </source>
</evidence>
<protein>
    <submittedName>
        <fullName evidence="1">Uncharacterized protein</fullName>
    </submittedName>
</protein>